<reference evidence="1" key="2">
    <citation type="submission" date="2020-09" db="EMBL/GenBank/DDBJ databases">
        <authorList>
            <person name="Sun Q."/>
            <person name="Kim S."/>
        </authorList>
    </citation>
    <scope>NUCLEOTIDE SEQUENCE</scope>
    <source>
        <strain evidence="1">KCTC 42731</strain>
    </source>
</reference>
<accession>A0A919EJ54</accession>
<evidence type="ECO:0000313" key="1">
    <source>
        <dbReference type="EMBL" id="GHF89893.1"/>
    </source>
</evidence>
<dbReference type="Proteomes" id="UP000623842">
    <property type="component" value="Unassembled WGS sequence"/>
</dbReference>
<dbReference type="Pfam" id="PF07277">
    <property type="entry name" value="SapC"/>
    <property type="match status" value="1"/>
</dbReference>
<sequence>MLRSGLKMTNIVAIKKEQHQNVKVAAQRDLSQFAGQHIAPVTVREFAQAATSYPIVLVKEPESNQFRTVVMLGLEAGENLYLSDEKWQAIYVPQALSMVPFSLGLDPEKENTLTSCVDLDSPFVGEDKEHALFDEQGNETDFFKNIHDQLGRLYENELTNQKFMQVLTDNDLIQELELIVTFADGQSKKLVGIYGINEKNLQNLKDETVLEFNKAGTFMPIHAMLTSAGQVNRLAQLRNTGSNPQKIANIQYSVKTEEAK</sequence>
<gene>
    <name evidence="1" type="ORF">GCM10017161_17320</name>
</gene>
<organism evidence="1 2">
    <name type="scientific">Thalassotalea marina</name>
    <dbReference type="NCBI Taxonomy" id="1673741"/>
    <lineage>
        <taxon>Bacteria</taxon>
        <taxon>Pseudomonadati</taxon>
        <taxon>Pseudomonadota</taxon>
        <taxon>Gammaproteobacteria</taxon>
        <taxon>Alteromonadales</taxon>
        <taxon>Colwelliaceae</taxon>
        <taxon>Thalassotalea</taxon>
    </lineage>
</organism>
<comment type="caution">
    <text evidence="1">The sequence shown here is derived from an EMBL/GenBank/DDBJ whole genome shotgun (WGS) entry which is preliminary data.</text>
</comment>
<dbReference type="EMBL" id="BNCK01000003">
    <property type="protein sequence ID" value="GHF89893.1"/>
    <property type="molecule type" value="Genomic_DNA"/>
</dbReference>
<dbReference type="InterPro" id="IPR010836">
    <property type="entry name" value="SapC"/>
</dbReference>
<keyword evidence="2" id="KW-1185">Reference proteome</keyword>
<protein>
    <submittedName>
        <fullName evidence="1">Peptidase</fullName>
    </submittedName>
</protein>
<dbReference type="AlphaFoldDB" id="A0A919EJ54"/>
<reference evidence="1" key="1">
    <citation type="journal article" date="2014" name="Int. J. Syst. Evol. Microbiol.">
        <title>Complete genome sequence of Corynebacterium casei LMG S-19264T (=DSM 44701T), isolated from a smear-ripened cheese.</title>
        <authorList>
            <consortium name="US DOE Joint Genome Institute (JGI-PGF)"/>
            <person name="Walter F."/>
            <person name="Albersmeier A."/>
            <person name="Kalinowski J."/>
            <person name="Ruckert C."/>
        </authorList>
    </citation>
    <scope>NUCLEOTIDE SEQUENCE</scope>
    <source>
        <strain evidence="1">KCTC 42731</strain>
    </source>
</reference>
<evidence type="ECO:0000313" key="2">
    <source>
        <dbReference type="Proteomes" id="UP000623842"/>
    </source>
</evidence>
<proteinExistence type="predicted"/>
<name>A0A919EJ54_9GAMM</name>